<dbReference type="Pfam" id="PF19571">
    <property type="entry name" value="ACT_8"/>
    <property type="match status" value="1"/>
</dbReference>
<evidence type="ECO:0000259" key="1">
    <source>
        <dbReference type="Pfam" id="PF19571"/>
    </source>
</evidence>
<dbReference type="EMBL" id="BARV01038701">
    <property type="protein sequence ID" value="GAI50113.1"/>
    <property type="molecule type" value="Genomic_DNA"/>
</dbReference>
<dbReference type="AlphaFoldDB" id="X1P2N1"/>
<gene>
    <name evidence="2" type="ORF">S06H3_59542</name>
</gene>
<protein>
    <recommendedName>
        <fullName evidence="1">ACT domain-containing protein</fullName>
    </recommendedName>
</protein>
<reference evidence="2" key="1">
    <citation type="journal article" date="2014" name="Front. Microbiol.">
        <title>High frequency of phylogenetically diverse reductive dehalogenase-homologous genes in deep subseafloor sedimentary metagenomes.</title>
        <authorList>
            <person name="Kawai M."/>
            <person name="Futagami T."/>
            <person name="Toyoda A."/>
            <person name="Takaki Y."/>
            <person name="Nishi S."/>
            <person name="Hori S."/>
            <person name="Arai W."/>
            <person name="Tsubouchi T."/>
            <person name="Morono Y."/>
            <person name="Uchiyama I."/>
            <person name="Ito T."/>
            <person name="Fujiyama A."/>
            <person name="Inagaki F."/>
            <person name="Takami H."/>
        </authorList>
    </citation>
    <scope>NUCLEOTIDE SEQUENCE</scope>
    <source>
        <strain evidence="2">Expedition CK06-06</strain>
    </source>
</reference>
<name>X1P2N1_9ZZZZ</name>
<proteinExistence type="predicted"/>
<accession>X1P2N1</accession>
<feature type="domain" description="ACT" evidence="1">
    <location>
        <begin position="22"/>
        <end position="127"/>
    </location>
</feature>
<comment type="caution">
    <text evidence="2">The sequence shown here is derived from an EMBL/GenBank/DDBJ whole genome shotgun (WGS) entry which is preliminary data.</text>
</comment>
<organism evidence="2">
    <name type="scientific">marine sediment metagenome</name>
    <dbReference type="NCBI Taxonomy" id="412755"/>
    <lineage>
        <taxon>unclassified sequences</taxon>
        <taxon>metagenomes</taxon>
        <taxon>ecological metagenomes</taxon>
    </lineage>
</organism>
<evidence type="ECO:0000313" key="2">
    <source>
        <dbReference type="EMBL" id="GAI50113.1"/>
    </source>
</evidence>
<sequence>MKKTGAWYSDIWNYFANNQKLIQELIQILHSNQISGATRLPIYTIKMAEADKEYSQKLPEHTKGLTIQISDGTAFRLATEPGRVAKAKRPYWTIAINTAYDETDLDLTNTILYFASSTANKTIEIFVKV</sequence>
<dbReference type="InterPro" id="IPR045739">
    <property type="entry name" value="ACT_dom_pair"/>
</dbReference>